<sequence length="535" mass="57849">MHDTHTTFCVNAFLGACACTLEPYFAGFCFLFFYCFYFIAVCLIFVLFLIVFCVFLFVKLFQGVVRFLALPLFYYFLLCCCCCGCVTCLFLLSLCVDGALVCAEGYTQVTGVMAMMMTGRVLLVCALCLLWCGAGGRCEGEDTPGPGSDAQLDGAEILPESEEPVTSPESSQGLPHGVPGVKENVPPAFPTPTDEEDDDEVDGEENEDEEKKTQEESIEGQGDKGGTGVIGSGSRENNLSGSGQEKNQEILSAEGISHSKSQKSNANPTQPEFEEKKEADKRTPSAENPLTTGNGEHTLPEGIAEGNPPSPPEGSVASRKQDGEDTKSEDKKNVPPPATAATPQRHRNKGSEGTGEDTKATTVAANKTDTTNTQNSDAPRSTSFFCAGDVREVKGNRTAALVLLSHHRLISARTLPSPHPGFTLCAAVSCITRHTRPEQCSLCGPPLPSTLWLHRAGHRNCSCLFYCIIVGDPLSLSLLFCFVESVCLWVKFPLLFVFAVCLLLVRTSILFEELVKRMIVGELANLINLCVFPDK</sequence>
<dbReference type="AlphaFoldDB" id="A0A7J6XGC1"/>
<keyword evidence="2" id="KW-0812">Transmembrane</keyword>
<keyword evidence="2" id="KW-1133">Transmembrane helix</keyword>
<feature type="compositionally biased region" description="Basic and acidic residues" evidence="1">
    <location>
        <begin position="273"/>
        <end position="284"/>
    </location>
</feature>
<evidence type="ECO:0000313" key="4">
    <source>
        <dbReference type="Proteomes" id="UP000583944"/>
    </source>
</evidence>
<evidence type="ECO:0000313" key="3">
    <source>
        <dbReference type="EMBL" id="KAF5213729.1"/>
    </source>
</evidence>
<feature type="compositionally biased region" description="Polar residues" evidence="1">
    <location>
        <begin position="258"/>
        <end position="270"/>
    </location>
</feature>
<accession>A0A7J6XGC1</accession>
<dbReference type="VEuPathDB" id="TriTrypDB:ECC02_013731"/>
<evidence type="ECO:0000256" key="1">
    <source>
        <dbReference type="SAM" id="MobiDB-lite"/>
    </source>
</evidence>
<feature type="compositionally biased region" description="Acidic residues" evidence="1">
    <location>
        <begin position="193"/>
        <end position="208"/>
    </location>
</feature>
<protein>
    <submittedName>
        <fullName evidence="3">Mucin-associated surface protein (MASP) subgroup S047</fullName>
    </submittedName>
</protein>
<comment type="caution">
    <text evidence="3">The sequence shown here is derived from an EMBL/GenBank/DDBJ whole genome shotgun (WGS) entry which is preliminary data.</text>
</comment>
<organism evidence="3 4">
    <name type="scientific">Trypanosoma cruzi</name>
    <dbReference type="NCBI Taxonomy" id="5693"/>
    <lineage>
        <taxon>Eukaryota</taxon>
        <taxon>Discoba</taxon>
        <taxon>Euglenozoa</taxon>
        <taxon>Kinetoplastea</taxon>
        <taxon>Metakinetoplastina</taxon>
        <taxon>Trypanosomatida</taxon>
        <taxon>Trypanosomatidae</taxon>
        <taxon>Trypanosoma</taxon>
        <taxon>Schizotrypanum</taxon>
    </lineage>
</organism>
<keyword evidence="2" id="KW-0472">Membrane</keyword>
<proteinExistence type="predicted"/>
<feature type="region of interest" description="Disordered" evidence="1">
    <location>
        <begin position="160"/>
        <end position="378"/>
    </location>
</feature>
<feature type="transmembrane region" description="Helical" evidence="2">
    <location>
        <begin position="112"/>
        <end position="132"/>
    </location>
</feature>
<gene>
    <name evidence="3" type="ORF">ECC02_013731</name>
</gene>
<feature type="compositionally biased region" description="Polar residues" evidence="1">
    <location>
        <begin position="360"/>
        <end position="378"/>
    </location>
</feature>
<feature type="compositionally biased region" description="Basic and acidic residues" evidence="1">
    <location>
        <begin position="319"/>
        <end position="333"/>
    </location>
</feature>
<feature type="compositionally biased region" description="Polar residues" evidence="1">
    <location>
        <begin position="234"/>
        <end position="245"/>
    </location>
</feature>
<evidence type="ECO:0000256" key="2">
    <source>
        <dbReference type="SAM" id="Phobius"/>
    </source>
</evidence>
<feature type="transmembrane region" description="Helical" evidence="2">
    <location>
        <begin position="463"/>
        <end position="486"/>
    </location>
</feature>
<feature type="transmembrane region" description="Helical" evidence="2">
    <location>
        <begin position="31"/>
        <end position="60"/>
    </location>
</feature>
<reference evidence="3 4" key="1">
    <citation type="journal article" date="2019" name="Genome Biol. Evol.">
        <title>Nanopore Sequencing Significantly Improves Genome Assembly of the Protozoan Parasite Trypanosoma cruzi.</title>
        <authorList>
            <person name="Diaz-Viraque F."/>
            <person name="Pita S."/>
            <person name="Greif G."/>
            <person name="de Souza R.C.M."/>
            <person name="Iraola G."/>
            <person name="Robello C."/>
        </authorList>
    </citation>
    <scope>NUCLEOTIDE SEQUENCE [LARGE SCALE GENOMIC DNA]</scope>
    <source>
        <strain evidence="3 4">Berenice</strain>
    </source>
</reference>
<dbReference type="VEuPathDB" id="TriTrypDB:BCY84_09747"/>
<feature type="transmembrane region" description="Helical" evidence="2">
    <location>
        <begin position="492"/>
        <end position="511"/>
    </location>
</feature>
<name>A0A7J6XGC1_TRYCR</name>
<dbReference type="Proteomes" id="UP000583944">
    <property type="component" value="Unassembled WGS sequence"/>
</dbReference>
<feature type="compositionally biased region" description="Polar residues" evidence="1">
    <location>
        <begin position="285"/>
        <end position="295"/>
    </location>
</feature>
<feature type="transmembrane region" description="Helical" evidence="2">
    <location>
        <begin position="72"/>
        <end position="92"/>
    </location>
</feature>
<dbReference type="EMBL" id="JABDHM010000773">
    <property type="protein sequence ID" value="KAF5213729.1"/>
    <property type="molecule type" value="Genomic_DNA"/>
</dbReference>